<comment type="caution">
    <text evidence="2">The sequence shown here is derived from an EMBL/GenBank/DDBJ whole genome shotgun (WGS) entry which is preliminary data.</text>
</comment>
<dbReference type="Gene3D" id="3.40.50.150">
    <property type="entry name" value="Vaccinia Virus protein VP39"/>
    <property type="match status" value="1"/>
</dbReference>
<feature type="domain" description="Methyltransferase" evidence="1">
    <location>
        <begin position="49"/>
        <end position="148"/>
    </location>
</feature>
<dbReference type="AlphaFoldDB" id="A0A918UZA7"/>
<sequence>MLGETARTWLRRWDEQQERYSPDRDERFEVVVDVTRWSLERTAPARPGIVDLGCGTASLATRLARALPHADVVGIDGDPLMLGLAEEAVVGTGARLLLDDLNAPGWADRAAVDGPWHAAVSSTALHWLTPEALTEVYRELAARLAPGGVFVDANNRGPEDSEAVRGLAREIRDRRAERAGRADREDWASWWKAFLAEPELADLVEARSRTAVGRHAFAPPYYPSTQEQTELLLAAGFSAVTTVWQCGDDSVLVAVR</sequence>
<dbReference type="EMBL" id="BMWG01000018">
    <property type="protein sequence ID" value="GGZ48358.1"/>
    <property type="molecule type" value="Genomic_DNA"/>
</dbReference>
<proteinExistence type="predicted"/>
<dbReference type="GO" id="GO:0008168">
    <property type="term" value="F:methyltransferase activity"/>
    <property type="evidence" value="ECO:0007669"/>
    <property type="project" value="UniProtKB-KW"/>
</dbReference>
<gene>
    <name evidence="2" type="ORF">GCM10010387_48290</name>
</gene>
<dbReference type="Pfam" id="PF13649">
    <property type="entry name" value="Methyltransf_25"/>
    <property type="match status" value="1"/>
</dbReference>
<dbReference type="SUPFAM" id="SSF53335">
    <property type="entry name" value="S-adenosyl-L-methionine-dependent methyltransferases"/>
    <property type="match status" value="1"/>
</dbReference>
<reference evidence="2" key="1">
    <citation type="journal article" date="2014" name="Int. J. Syst. Evol. Microbiol.">
        <title>Complete genome sequence of Corynebacterium casei LMG S-19264T (=DSM 44701T), isolated from a smear-ripened cheese.</title>
        <authorList>
            <consortium name="US DOE Joint Genome Institute (JGI-PGF)"/>
            <person name="Walter F."/>
            <person name="Albersmeier A."/>
            <person name="Kalinowski J."/>
            <person name="Ruckert C."/>
        </authorList>
    </citation>
    <scope>NUCLEOTIDE SEQUENCE</scope>
    <source>
        <strain evidence="2">JCM 4988</strain>
    </source>
</reference>
<name>A0A918UZA7_9ACTN</name>
<organism evidence="2 3">
    <name type="scientific">Streptomyces inusitatus</name>
    <dbReference type="NCBI Taxonomy" id="68221"/>
    <lineage>
        <taxon>Bacteria</taxon>
        <taxon>Bacillati</taxon>
        <taxon>Actinomycetota</taxon>
        <taxon>Actinomycetes</taxon>
        <taxon>Kitasatosporales</taxon>
        <taxon>Streptomycetaceae</taxon>
        <taxon>Streptomyces</taxon>
    </lineage>
</organism>
<dbReference type="GO" id="GO:0032259">
    <property type="term" value="P:methylation"/>
    <property type="evidence" value="ECO:0007669"/>
    <property type="project" value="UniProtKB-KW"/>
</dbReference>
<keyword evidence="2" id="KW-0489">Methyltransferase</keyword>
<accession>A0A918UZA7</accession>
<dbReference type="PANTHER" id="PTHR43591:SF24">
    <property type="entry name" value="2-METHOXY-6-POLYPRENYL-1,4-BENZOQUINOL METHYLASE, MITOCHONDRIAL"/>
    <property type="match status" value="1"/>
</dbReference>
<protein>
    <submittedName>
        <fullName evidence="2">Methyltransferase</fullName>
    </submittedName>
</protein>
<dbReference type="Proteomes" id="UP000630936">
    <property type="component" value="Unassembled WGS sequence"/>
</dbReference>
<evidence type="ECO:0000313" key="2">
    <source>
        <dbReference type="EMBL" id="GGZ48358.1"/>
    </source>
</evidence>
<reference evidence="2" key="2">
    <citation type="submission" date="2020-09" db="EMBL/GenBank/DDBJ databases">
        <authorList>
            <person name="Sun Q."/>
            <person name="Ohkuma M."/>
        </authorList>
    </citation>
    <scope>NUCLEOTIDE SEQUENCE</scope>
    <source>
        <strain evidence="2">JCM 4988</strain>
    </source>
</reference>
<evidence type="ECO:0000259" key="1">
    <source>
        <dbReference type="Pfam" id="PF13649"/>
    </source>
</evidence>
<dbReference type="CDD" id="cd02440">
    <property type="entry name" value="AdoMet_MTases"/>
    <property type="match status" value="1"/>
</dbReference>
<dbReference type="InterPro" id="IPR029063">
    <property type="entry name" value="SAM-dependent_MTases_sf"/>
</dbReference>
<evidence type="ECO:0000313" key="3">
    <source>
        <dbReference type="Proteomes" id="UP000630936"/>
    </source>
</evidence>
<dbReference type="PANTHER" id="PTHR43591">
    <property type="entry name" value="METHYLTRANSFERASE"/>
    <property type="match status" value="1"/>
</dbReference>
<keyword evidence="2" id="KW-0808">Transferase</keyword>
<dbReference type="InterPro" id="IPR041698">
    <property type="entry name" value="Methyltransf_25"/>
</dbReference>
<keyword evidence="3" id="KW-1185">Reference proteome</keyword>
<dbReference type="RefSeq" id="WP_190125303.1">
    <property type="nucleotide sequence ID" value="NZ_BMWG01000018.1"/>
</dbReference>